<protein>
    <submittedName>
        <fullName evidence="1">Phosphonoacetaldehyde hydrolase</fullName>
        <ecNumber evidence="1">3.11.1.1</ecNumber>
    </submittedName>
</protein>
<name>A0A7V8NRS4_9BACT</name>
<dbReference type="AlphaFoldDB" id="A0A7V8NRS4"/>
<evidence type="ECO:0000313" key="2">
    <source>
        <dbReference type="Proteomes" id="UP000567293"/>
    </source>
</evidence>
<dbReference type="EC" id="3.11.1.1" evidence="1"/>
<dbReference type="Proteomes" id="UP000567293">
    <property type="component" value="Unassembled WGS sequence"/>
</dbReference>
<accession>A0A7V8NRS4</accession>
<keyword evidence="1" id="KW-0378">Hydrolase</keyword>
<reference evidence="1" key="1">
    <citation type="submission" date="2020-06" db="EMBL/GenBank/DDBJ databases">
        <title>Legume-microbial interactions unlock mineral nutrients during tropical forest succession.</title>
        <authorList>
            <person name="Epihov D.Z."/>
        </authorList>
    </citation>
    <scope>NUCLEOTIDE SEQUENCE [LARGE SCALE GENOMIC DNA]</scope>
    <source>
        <strain evidence="1">Pan2503</strain>
    </source>
</reference>
<comment type="caution">
    <text evidence="1">The sequence shown here is derived from an EMBL/GenBank/DDBJ whole genome shotgun (WGS) entry which is preliminary data.</text>
</comment>
<dbReference type="SUPFAM" id="SSF56784">
    <property type="entry name" value="HAD-like"/>
    <property type="match status" value="1"/>
</dbReference>
<dbReference type="Gene3D" id="1.10.150.240">
    <property type="entry name" value="Putative phosphatase, domain 2"/>
    <property type="match status" value="1"/>
</dbReference>
<gene>
    <name evidence="1" type="ORF">HRJ53_15130</name>
</gene>
<keyword evidence="2" id="KW-1185">Reference proteome</keyword>
<dbReference type="EMBL" id="JACDQQ010001452">
    <property type="protein sequence ID" value="MBA0086313.1"/>
    <property type="molecule type" value="Genomic_DNA"/>
</dbReference>
<feature type="non-terminal residue" evidence="1">
    <location>
        <position position="68"/>
    </location>
</feature>
<evidence type="ECO:0000313" key="1">
    <source>
        <dbReference type="EMBL" id="MBA0086313.1"/>
    </source>
</evidence>
<organism evidence="1 2">
    <name type="scientific">Candidatus Acidiferrum panamense</name>
    <dbReference type="NCBI Taxonomy" id="2741543"/>
    <lineage>
        <taxon>Bacteria</taxon>
        <taxon>Pseudomonadati</taxon>
        <taxon>Acidobacteriota</taxon>
        <taxon>Terriglobia</taxon>
        <taxon>Candidatus Acidiferrales</taxon>
        <taxon>Candidatus Acidiferrum</taxon>
    </lineage>
</organism>
<dbReference type="InterPro" id="IPR036412">
    <property type="entry name" value="HAD-like_sf"/>
</dbReference>
<dbReference type="InterPro" id="IPR023198">
    <property type="entry name" value="PGP-like_dom2"/>
</dbReference>
<sequence>MNRLEAVIFDWAGTTVDFGSLAPVRAVTRLFANRSIPLSDADVRRDMGLFKKDHIRRILERPHVSAAW</sequence>
<dbReference type="GO" id="GO:0050194">
    <property type="term" value="F:phosphonoacetaldehyde hydrolase activity"/>
    <property type="evidence" value="ECO:0007669"/>
    <property type="project" value="UniProtKB-EC"/>
</dbReference>
<proteinExistence type="predicted"/>